<dbReference type="AlphaFoldDB" id="A0A1H4P624"/>
<proteinExistence type="predicted"/>
<evidence type="ECO:0000313" key="4">
    <source>
        <dbReference type="Proteomes" id="UP000182409"/>
    </source>
</evidence>
<accession>A0A1H4P624</accession>
<evidence type="ECO:0000256" key="1">
    <source>
        <dbReference type="SAM" id="MobiDB-lite"/>
    </source>
</evidence>
<dbReference type="Proteomes" id="UP000182409">
    <property type="component" value="Unassembled WGS sequence"/>
</dbReference>
<feature type="region of interest" description="Disordered" evidence="1">
    <location>
        <begin position="32"/>
        <end position="76"/>
    </location>
</feature>
<organism evidence="3 4">
    <name type="scientific">Terriglobus roseus</name>
    <dbReference type="NCBI Taxonomy" id="392734"/>
    <lineage>
        <taxon>Bacteria</taxon>
        <taxon>Pseudomonadati</taxon>
        <taxon>Acidobacteriota</taxon>
        <taxon>Terriglobia</taxon>
        <taxon>Terriglobales</taxon>
        <taxon>Acidobacteriaceae</taxon>
        <taxon>Terriglobus</taxon>
    </lineage>
</organism>
<evidence type="ECO:0000256" key="2">
    <source>
        <dbReference type="SAM" id="SignalP"/>
    </source>
</evidence>
<gene>
    <name evidence="3" type="ORF">SAMN05443244_2458</name>
</gene>
<reference evidence="3 4" key="1">
    <citation type="submission" date="2016-10" db="EMBL/GenBank/DDBJ databases">
        <authorList>
            <person name="de Groot N.N."/>
        </authorList>
    </citation>
    <scope>NUCLEOTIDE SEQUENCE [LARGE SCALE GENOMIC DNA]</scope>
    <source>
        <strain evidence="3 4">AB35.6</strain>
    </source>
</reference>
<dbReference type="InterPro" id="IPR017802">
    <property type="entry name" value="VWFA-rel_acidobac-type"/>
</dbReference>
<keyword evidence="2" id="KW-0732">Signal</keyword>
<feature type="chain" id="PRO_5010278202" evidence="2">
    <location>
        <begin position="28"/>
        <end position="558"/>
    </location>
</feature>
<feature type="compositionally biased region" description="Low complexity" evidence="1">
    <location>
        <begin position="32"/>
        <end position="66"/>
    </location>
</feature>
<name>A0A1H4P624_9BACT</name>
<dbReference type="OrthoDB" id="110889at2"/>
<dbReference type="NCBIfam" id="TIGR03436">
    <property type="entry name" value="acidobact_VWFA"/>
    <property type="match status" value="1"/>
</dbReference>
<dbReference type="RefSeq" id="WP_074655973.1">
    <property type="nucleotide sequence ID" value="NZ_FNSD01000001.1"/>
</dbReference>
<feature type="signal peptide" evidence="2">
    <location>
        <begin position="1"/>
        <end position="27"/>
    </location>
</feature>
<sequence length="558" mass="60382">MRHKLLSTLRALCLIASLMPVTVHLMAQTPATAPQTDPATAAPVTQPAPASPASSASGQPNSAQPATPAQPGRAADGSFTIRRSARLVVLDVVVTDKSGKVVTDLTRDDFHVTEMDQPQTILNFEDAGRHTVPTTLDINSTADLDRLAPQAPVNILLLDEFNTRFEDMAFARYSLKKILEKQPEKLPTPTMLIAVNLTSFSVLVDYTQDKAKLIGALDHHFVAYPWQVHQGGWIAERFSAAFGTLTRVAEAVTGHPGHKNMIWIGRGFPAYNFVNGPVDTENRVNNAVQLCVNELRDARVTLYTVDPAGLTATPGGGYGPAAAFNDPFGGNYQFSKLAVATGGRTFYGRNDVDAEIANGIRDGAAFYSLTYRPGNDSVDPKKFRRIKITLSRPDLTATTREGYYVQQGPARVNPSNPSRRLAFELMAADSSNMVYDGVPLTLTPDPANPDAFNIHVNGKGLVWTMATDTEARHADVVVIASTFDKKNKQLKQIARSIKVPATADVPPTGPLMRDVNFHFLLDHDPKAVRARFVVRVSATGRIGTADAPMNGATLPPPK</sequence>
<dbReference type="EMBL" id="FNSD01000001">
    <property type="protein sequence ID" value="SEC02648.1"/>
    <property type="molecule type" value="Genomic_DNA"/>
</dbReference>
<protein>
    <submittedName>
        <fullName evidence="3">VWFA-related domain-containing protein</fullName>
    </submittedName>
</protein>
<evidence type="ECO:0000313" key="3">
    <source>
        <dbReference type="EMBL" id="SEC02648.1"/>
    </source>
</evidence>